<dbReference type="InterPro" id="IPR023187">
    <property type="entry name" value="Tscrpt_reg_MarR-type_CS"/>
</dbReference>
<dbReference type="PANTHER" id="PTHR33164">
    <property type="entry name" value="TRANSCRIPTIONAL REGULATOR, MARR FAMILY"/>
    <property type="match status" value="1"/>
</dbReference>
<keyword evidence="3" id="KW-0804">Transcription</keyword>
<organism evidence="5 6">
    <name type="scientific">Vreelandella janggokensis</name>
    <dbReference type="NCBI Taxonomy" id="370767"/>
    <lineage>
        <taxon>Bacteria</taxon>
        <taxon>Pseudomonadati</taxon>
        <taxon>Pseudomonadota</taxon>
        <taxon>Gammaproteobacteria</taxon>
        <taxon>Oceanospirillales</taxon>
        <taxon>Halomonadaceae</taxon>
        <taxon>Vreelandella</taxon>
    </lineage>
</organism>
<name>A0ABT4ISU6_9GAMM</name>
<keyword evidence="6" id="KW-1185">Reference proteome</keyword>
<keyword evidence="2" id="KW-0238">DNA-binding</keyword>
<dbReference type="InterPro" id="IPR039422">
    <property type="entry name" value="MarR/SlyA-like"/>
</dbReference>
<dbReference type="InterPro" id="IPR000835">
    <property type="entry name" value="HTH_MarR-typ"/>
</dbReference>
<feature type="domain" description="HTH marR-type" evidence="4">
    <location>
        <begin position="5"/>
        <end position="139"/>
    </location>
</feature>
<evidence type="ECO:0000259" key="4">
    <source>
        <dbReference type="PROSITE" id="PS50995"/>
    </source>
</evidence>
<dbReference type="PROSITE" id="PS01117">
    <property type="entry name" value="HTH_MARR_1"/>
    <property type="match status" value="1"/>
</dbReference>
<dbReference type="Pfam" id="PF01047">
    <property type="entry name" value="MarR"/>
    <property type="match status" value="1"/>
</dbReference>
<evidence type="ECO:0000313" key="5">
    <source>
        <dbReference type="EMBL" id="MCZ0926743.1"/>
    </source>
</evidence>
<dbReference type="InterPro" id="IPR036388">
    <property type="entry name" value="WH-like_DNA-bd_sf"/>
</dbReference>
<comment type="caution">
    <text evidence="5">The sequence shown here is derived from an EMBL/GenBank/DDBJ whole genome shotgun (WGS) entry which is preliminary data.</text>
</comment>
<evidence type="ECO:0000256" key="3">
    <source>
        <dbReference type="ARBA" id="ARBA00023163"/>
    </source>
</evidence>
<dbReference type="InterPro" id="IPR036390">
    <property type="entry name" value="WH_DNA-bd_sf"/>
</dbReference>
<proteinExistence type="predicted"/>
<reference evidence="5 6" key="1">
    <citation type="submission" date="2022-02" db="EMBL/GenBank/DDBJ databases">
        <title>Study of halophilic communities from a Mexican lake.</title>
        <authorList>
            <person name="Hernandez-Soto L.M."/>
            <person name="Martinez-Abarca F."/>
            <person name="Ramirez-Saad H.C."/>
            <person name="Aguirre-Garrido J.F."/>
        </authorList>
    </citation>
    <scope>NUCLEOTIDE SEQUENCE [LARGE SCALE GENOMIC DNA]</scope>
    <source>
        <strain evidence="5 6">Hjan13</strain>
    </source>
</reference>
<dbReference type="PANTHER" id="PTHR33164:SF13">
    <property type="entry name" value="4-HYDROXYPHENYLACETATE CATABOLISM PROTEIN"/>
    <property type="match status" value="1"/>
</dbReference>
<keyword evidence="1" id="KW-0805">Transcription regulation</keyword>
<accession>A0ABT4ISU6</accession>
<evidence type="ECO:0000256" key="1">
    <source>
        <dbReference type="ARBA" id="ARBA00023015"/>
    </source>
</evidence>
<sequence length="151" mass="17419">MVRPTPSLTLALMQARESAMDFFRPHLNRHNITEQQWRVIRILWQSEDQTLESHRLAKLACILPPSLTGVLVRLEQNGLVERWKPAADQRRLCVTLTAKGNALFDEMKGEMINQYKKIQQALGEEKYRTLMNLLKEVQALDPDELPSDPDA</sequence>
<evidence type="ECO:0000313" key="6">
    <source>
        <dbReference type="Proteomes" id="UP001321125"/>
    </source>
</evidence>
<gene>
    <name evidence="5" type="primary">hpaR</name>
    <name evidence="5" type="ORF">L0635_06580</name>
</gene>
<dbReference type="Proteomes" id="UP001321125">
    <property type="component" value="Unassembled WGS sequence"/>
</dbReference>
<protein>
    <submittedName>
        <fullName evidence="5">Homoprotocatechuate degradation operon regulator HpaR</fullName>
    </submittedName>
</protein>
<dbReference type="EMBL" id="JAKNQU010000002">
    <property type="protein sequence ID" value="MCZ0926743.1"/>
    <property type="molecule type" value="Genomic_DNA"/>
</dbReference>
<evidence type="ECO:0000256" key="2">
    <source>
        <dbReference type="ARBA" id="ARBA00023125"/>
    </source>
</evidence>
<dbReference type="Gene3D" id="1.10.10.10">
    <property type="entry name" value="Winged helix-like DNA-binding domain superfamily/Winged helix DNA-binding domain"/>
    <property type="match status" value="1"/>
</dbReference>
<dbReference type="SUPFAM" id="SSF46785">
    <property type="entry name" value="Winged helix' DNA-binding domain"/>
    <property type="match status" value="1"/>
</dbReference>
<dbReference type="PROSITE" id="PS50995">
    <property type="entry name" value="HTH_MARR_2"/>
    <property type="match status" value="1"/>
</dbReference>
<dbReference type="RefSeq" id="WP_264823246.1">
    <property type="nucleotide sequence ID" value="NZ_JAKNQT010000001.1"/>
</dbReference>
<dbReference type="PRINTS" id="PR00598">
    <property type="entry name" value="HTHMARR"/>
</dbReference>
<dbReference type="SMART" id="SM00347">
    <property type="entry name" value="HTH_MARR"/>
    <property type="match status" value="1"/>
</dbReference>
<dbReference type="InterPro" id="IPR012712">
    <property type="entry name" value="HpaR/FarR"/>
</dbReference>
<dbReference type="NCBIfam" id="TIGR02337">
    <property type="entry name" value="HpaR"/>
    <property type="match status" value="1"/>
</dbReference>